<comment type="caution">
    <text evidence="12">The sequence shown here is derived from an EMBL/GenBank/DDBJ whole genome shotgun (WGS) entry which is preliminary data.</text>
</comment>
<dbReference type="InterPro" id="IPR006091">
    <property type="entry name" value="Acyl-CoA_Oxase/DH_mid-dom"/>
</dbReference>
<evidence type="ECO:0000259" key="11">
    <source>
        <dbReference type="Pfam" id="PF21263"/>
    </source>
</evidence>
<dbReference type="OrthoDB" id="9802447at2"/>
<dbReference type="Gene3D" id="2.40.110.10">
    <property type="entry name" value="Butyryl-CoA Dehydrogenase, subunit A, domain 2"/>
    <property type="match status" value="1"/>
</dbReference>
<dbReference type="InterPro" id="IPR009100">
    <property type="entry name" value="AcylCoA_DH/oxidase_NM_dom_sf"/>
</dbReference>
<evidence type="ECO:0000313" key="12">
    <source>
        <dbReference type="EMBL" id="MTH55331.1"/>
    </source>
</evidence>
<dbReference type="InterPro" id="IPR006089">
    <property type="entry name" value="Acyl-CoA_DH_CS"/>
</dbReference>
<evidence type="ECO:0000256" key="4">
    <source>
        <dbReference type="ARBA" id="ARBA00022827"/>
    </source>
</evidence>
<dbReference type="InterPro" id="IPR049426">
    <property type="entry name" value="Acyl-CoA-dh-like_C"/>
</dbReference>
<dbReference type="FunFam" id="1.10.540.10:FF:000001">
    <property type="entry name" value="Very long-chain-specific acyl-CoA dehydrogenase, mitochondrial"/>
    <property type="match status" value="1"/>
</dbReference>
<evidence type="ECO:0000256" key="6">
    <source>
        <dbReference type="ARBA" id="ARBA00052546"/>
    </source>
</evidence>
<dbReference type="RefSeq" id="WP_155113830.1">
    <property type="nucleotide sequence ID" value="NZ_WMIB01000027.1"/>
</dbReference>
<dbReference type="PANTHER" id="PTHR43884">
    <property type="entry name" value="ACYL-COA DEHYDROGENASE"/>
    <property type="match status" value="1"/>
</dbReference>
<keyword evidence="5 7" id="KW-0560">Oxidoreductase</keyword>
<dbReference type="Gene3D" id="1.10.540.10">
    <property type="entry name" value="Acyl-CoA dehydrogenase/oxidase, N-terminal domain"/>
    <property type="match status" value="1"/>
</dbReference>
<dbReference type="Pfam" id="PF02771">
    <property type="entry name" value="Acyl-CoA_dh_N"/>
    <property type="match status" value="1"/>
</dbReference>
<comment type="catalytic activity">
    <reaction evidence="6">
        <text>a 2,3-saturated acyl-CoA + A = a 2,3-dehydroacyl-CoA + AH2</text>
        <dbReference type="Rhea" id="RHEA:48608"/>
        <dbReference type="ChEBI" id="CHEBI:13193"/>
        <dbReference type="ChEBI" id="CHEBI:17499"/>
        <dbReference type="ChEBI" id="CHEBI:60015"/>
        <dbReference type="ChEBI" id="CHEBI:65111"/>
    </reaction>
</comment>
<dbReference type="Pfam" id="PF02770">
    <property type="entry name" value="Acyl-CoA_dh_M"/>
    <property type="match status" value="1"/>
</dbReference>
<dbReference type="InterPro" id="IPR046373">
    <property type="entry name" value="Acyl-CoA_Oxase/DH_mid-dom_sf"/>
</dbReference>
<dbReference type="GO" id="GO:0050660">
    <property type="term" value="F:flavin adenine dinucleotide binding"/>
    <property type="evidence" value="ECO:0007669"/>
    <property type="project" value="InterPro"/>
</dbReference>
<dbReference type="EMBL" id="WMIB01000027">
    <property type="protein sequence ID" value="MTH55331.1"/>
    <property type="molecule type" value="Genomic_DNA"/>
</dbReference>
<feature type="domain" description="Acyl-CoA dehydrogenase-like C-terminal" evidence="11">
    <location>
        <begin position="460"/>
        <end position="556"/>
    </location>
</feature>
<keyword evidence="3 7" id="KW-0285">Flavoprotein</keyword>
<evidence type="ECO:0000256" key="7">
    <source>
        <dbReference type="RuleBase" id="RU362125"/>
    </source>
</evidence>
<evidence type="ECO:0000256" key="1">
    <source>
        <dbReference type="ARBA" id="ARBA00001974"/>
    </source>
</evidence>
<proteinExistence type="inferred from homology"/>
<dbReference type="FunFam" id="2.40.110.10:FF:000001">
    <property type="entry name" value="Acyl-CoA dehydrogenase, mitochondrial"/>
    <property type="match status" value="1"/>
</dbReference>
<feature type="domain" description="Acyl-CoA oxidase/dehydrogenase middle" evidence="9">
    <location>
        <begin position="145"/>
        <end position="238"/>
    </location>
</feature>
<evidence type="ECO:0000256" key="2">
    <source>
        <dbReference type="ARBA" id="ARBA00009347"/>
    </source>
</evidence>
<protein>
    <submittedName>
        <fullName evidence="12">Acyl-CoA dehydrogenase</fullName>
    </submittedName>
</protein>
<feature type="domain" description="Acyl-CoA dehydrogenase/oxidase C-terminal" evidence="8">
    <location>
        <begin position="250"/>
        <end position="410"/>
    </location>
</feature>
<dbReference type="Pfam" id="PF00441">
    <property type="entry name" value="Acyl-CoA_dh_1"/>
    <property type="match status" value="1"/>
</dbReference>
<accession>A0A7X2S8U4</accession>
<evidence type="ECO:0000259" key="9">
    <source>
        <dbReference type="Pfam" id="PF02770"/>
    </source>
</evidence>
<comment type="similarity">
    <text evidence="2 7">Belongs to the acyl-CoA dehydrogenase family.</text>
</comment>
<dbReference type="Gene3D" id="1.20.140.10">
    <property type="entry name" value="Butyryl-CoA Dehydrogenase, subunit A, domain 3"/>
    <property type="match status" value="2"/>
</dbReference>
<comment type="cofactor">
    <cofactor evidence="1 7">
        <name>FAD</name>
        <dbReference type="ChEBI" id="CHEBI:57692"/>
    </cofactor>
</comment>
<name>A0A7X2S8U4_9BACI</name>
<keyword evidence="13" id="KW-1185">Reference proteome</keyword>
<dbReference type="GO" id="GO:0003995">
    <property type="term" value="F:acyl-CoA dehydrogenase activity"/>
    <property type="evidence" value="ECO:0007669"/>
    <property type="project" value="InterPro"/>
</dbReference>
<dbReference type="AlphaFoldDB" id="A0A7X2S8U4"/>
<dbReference type="PANTHER" id="PTHR43884:SF12">
    <property type="entry name" value="ISOVALERYL-COA DEHYDROGENASE, MITOCHONDRIAL-RELATED"/>
    <property type="match status" value="1"/>
</dbReference>
<gene>
    <name evidence="12" type="ORF">GKZ89_18210</name>
</gene>
<feature type="domain" description="Acyl-CoA dehydrogenase/oxidase N-terminal" evidence="10">
    <location>
        <begin position="29"/>
        <end position="141"/>
    </location>
</feature>
<dbReference type="Proteomes" id="UP000434639">
    <property type="component" value="Unassembled WGS sequence"/>
</dbReference>
<sequence>MQTAVKVKGASFIYEEASPEALFTPEDFTAEHKMMAQTAKAFAEREADPQREAVEAQDFDATVKLLHKAGELGLLAHSIPEAYGGLGLDKISKGIVGEAIGRTGSYGVAHSNHTCIATLPITYFGTEEQKQRYLPKLASGEYIGAYCLTEPASGSDALAAKTTAVLNEEGTHYILNGSKLYITNAAFSDTFIIYAKIDGEHFSAFIAEKDFPGLSLGPEEKKMGIKGSSTRTVLLEDCLVPKENLLGEPGKGHVIALNVLNLGRFNLGSACVGASKHALKLALEFTKNRVQFARSIAEFPAVKEKLALMASRIFAAESIQYRTAGLLEDALGSLYESTDHKAIARNMMEYASECSICKVFGSETLDYCADEALQLHGGAGFIQEYPIEQVYRDSRINRIFEGTNEINRLLLPVHFLRKASKGEVEFEPLVKSAYQAIQETPEQPAGKADWGRQVMQVLRNTLLISFGAAYEVYGGKLAEEQETLMKLSDLASALFSAESAILRAWKAGGKKSELMTALSETAAEEALYEGEKLAKQLIGQLIHDDRRDLLLTAVSRRFMKLGTSTRVERNRSIAEAMLEKGAYTIS</sequence>
<dbReference type="SUPFAM" id="SSF47203">
    <property type="entry name" value="Acyl-CoA dehydrogenase C-terminal domain-like"/>
    <property type="match status" value="1"/>
</dbReference>
<evidence type="ECO:0000256" key="3">
    <source>
        <dbReference type="ARBA" id="ARBA00022630"/>
    </source>
</evidence>
<dbReference type="InterPro" id="IPR009075">
    <property type="entry name" value="AcylCo_DH/oxidase_C"/>
</dbReference>
<dbReference type="InterPro" id="IPR036250">
    <property type="entry name" value="AcylCo_DH-like_C"/>
</dbReference>
<evidence type="ECO:0000259" key="8">
    <source>
        <dbReference type="Pfam" id="PF00441"/>
    </source>
</evidence>
<dbReference type="FunFam" id="1.20.140.10:FF:000019">
    <property type="entry name" value="Acyl-CoA dehydrogenase"/>
    <property type="match status" value="1"/>
</dbReference>
<dbReference type="SUPFAM" id="SSF56645">
    <property type="entry name" value="Acyl-CoA dehydrogenase NM domain-like"/>
    <property type="match status" value="1"/>
</dbReference>
<keyword evidence="4 7" id="KW-0274">FAD</keyword>
<evidence type="ECO:0000256" key="5">
    <source>
        <dbReference type="ARBA" id="ARBA00023002"/>
    </source>
</evidence>
<reference evidence="12 13" key="1">
    <citation type="journal article" date="2017" name="Int. J. Syst. Evol. Microbiol.">
        <title>Bacillus mangrovi sp. nov., isolated from a sediment sample from a mangrove forest.</title>
        <authorList>
            <person name="Gupta V."/>
            <person name="Singh P.K."/>
            <person name="Korpole S."/>
            <person name="Tanuku N.R.S."/>
            <person name="Pinnaka A.K."/>
        </authorList>
    </citation>
    <scope>NUCLEOTIDE SEQUENCE [LARGE SCALE GENOMIC DNA]</scope>
    <source>
        <strain evidence="12 13">KCTC 33872</strain>
    </source>
</reference>
<dbReference type="Pfam" id="PF21263">
    <property type="entry name" value="Acyl-CoA-dh_C"/>
    <property type="match status" value="1"/>
</dbReference>
<evidence type="ECO:0000313" key="13">
    <source>
        <dbReference type="Proteomes" id="UP000434639"/>
    </source>
</evidence>
<dbReference type="InterPro" id="IPR013786">
    <property type="entry name" value="AcylCoA_DH/ox_N"/>
</dbReference>
<organism evidence="12 13">
    <name type="scientific">Metabacillus mangrovi</name>
    <dbReference type="NCBI Taxonomy" id="1491830"/>
    <lineage>
        <taxon>Bacteria</taxon>
        <taxon>Bacillati</taxon>
        <taxon>Bacillota</taxon>
        <taxon>Bacilli</taxon>
        <taxon>Bacillales</taxon>
        <taxon>Bacillaceae</taxon>
        <taxon>Metabacillus</taxon>
    </lineage>
</organism>
<dbReference type="InterPro" id="IPR037069">
    <property type="entry name" value="AcylCoA_DH/ox_N_sf"/>
</dbReference>
<evidence type="ECO:0000259" key="10">
    <source>
        <dbReference type="Pfam" id="PF02771"/>
    </source>
</evidence>
<dbReference type="PROSITE" id="PS00072">
    <property type="entry name" value="ACYL_COA_DH_1"/>
    <property type="match status" value="1"/>
</dbReference>